<keyword evidence="5 8" id="KW-1133">Transmembrane helix</keyword>
<feature type="transmembrane region" description="Helical" evidence="8">
    <location>
        <begin position="321"/>
        <end position="341"/>
    </location>
</feature>
<feature type="transmembrane region" description="Helical" evidence="8">
    <location>
        <begin position="178"/>
        <end position="197"/>
    </location>
</feature>
<comment type="subcellular location">
    <subcellularLocation>
        <location evidence="1">Membrane</location>
        <topology evidence="1">Multi-pass membrane protein</topology>
    </subcellularLocation>
</comment>
<evidence type="ECO:0000313" key="10">
    <source>
        <dbReference type="EMBL" id="KAF4228917.1"/>
    </source>
</evidence>
<dbReference type="CDD" id="cd12148">
    <property type="entry name" value="fungal_TF_MHR"/>
    <property type="match status" value="1"/>
</dbReference>
<dbReference type="InterPro" id="IPR011701">
    <property type="entry name" value="MFS"/>
</dbReference>
<reference evidence="10" key="1">
    <citation type="journal article" date="2020" name="bioRxiv">
        <title>Genomic and phenotypic heterogeneity of clinical isolates of the human pathogens Aspergillus fumigatus, Aspergillus lentulus and Aspergillus fumigatiaffinis.</title>
        <authorList>
            <person name="dos Santos R.A.C."/>
            <person name="Steenwyk J.L."/>
            <person name="Rivero-Menendez O."/>
            <person name="Mead M.E."/>
            <person name="Silva L.P."/>
            <person name="Bastos R.W."/>
            <person name="Alastruey-Izquierdo A."/>
            <person name="Goldman G.H."/>
            <person name="Rokas A."/>
        </authorList>
    </citation>
    <scope>NUCLEOTIDE SEQUENCE</scope>
    <source>
        <strain evidence="10">CNM-CM6805</strain>
    </source>
</reference>
<dbReference type="EMBL" id="JAAAPX010000142">
    <property type="protein sequence ID" value="KAF4228917.1"/>
    <property type="molecule type" value="Genomic_DNA"/>
</dbReference>
<feature type="transmembrane region" description="Helical" evidence="8">
    <location>
        <begin position="361"/>
        <end position="382"/>
    </location>
</feature>
<keyword evidence="6 8" id="KW-0472">Membrane</keyword>
<dbReference type="Pfam" id="PF07690">
    <property type="entry name" value="MFS_1"/>
    <property type="match status" value="1"/>
</dbReference>
<comment type="similarity">
    <text evidence="2">Belongs to the major facilitator superfamily. TCR/Tet family.</text>
</comment>
<feature type="compositionally biased region" description="Polar residues" evidence="7">
    <location>
        <begin position="561"/>
        <end position="588"/>
    </location>
</feature>
<evidence type="ECO:0000256" key="4">
    <source>
        <dbReference type="ARBA" id="ARBA00022692"/>
    </source>
</evidence>
<feature type="transmembrane region" description="Helical" evidence="8">
    <location>
        <begin position="415"/>
        <end position="437"/>
    </location>
</feature>
<dbReference type="FunFam" id="1.20.1250.20:FF:000429">
    <property type="entry name" value="MFS drug efflux transporter, putative"/>
    <property type="match status" value="1"/>
</dbReference>
<dbReference type="InterPro" id="IPR020846">
    <property type="entry name" value="MFS_dom"/>
</dbReference>
<evidence type="ECO:0000313" key="11">
    <source>
        <dbReference type="Proteomes" id="UP000653565"/>
    </source>
</evidence>
<accession>A0A8H4EFW7</accession>
<feature type="region of interest" description="Disordered" evidence="7">
    <location>
        <begin position="551"/>
        <end position="588"/>
    </location>
</feature>
<feature type="transmembrane region" description="Helical" evidence="8">
    <location>
        <begin position="120"/>
        <end position="139"/>
    </location>
</feature>
<dbReference type="OrthoDB" id="4445728at2759"/>
<dbReference type="GO" id="GO:0022857">
    <property type="term" value="F:transmembrane transporter activity"/>
    <property type="evidence" value="ECO:0007669"/>
    <property type="project" value="InterPro"/>
</dbReference>
<dbReference type="CDD" id="cd17502">
    <property type="entry name" value="MFS_Azr1_MDR_like"/>
    <property type="match status" value="1"/>
</dbReference>
<dbReference type="GO" id="GO:0005886">
    <property type="term" value="C:plasma membrane"/>
    <property type="evidence" value="ECO:0007669"/>
    <property type="project" value="TreeGrafter"/>
</dbReference>
<dbReference type="PROSITE" id="PS50850">
    <property type="entry name" value="MFS"/>
    <property type="match status" value="1"/>
</dbReference>
<evidence type="ECO:0000256" key="5">
    <source>
        <dbReference type="ARBA" id="ARBA00022989"/>
    </source>
</evidence>
<sequence>MSSTVVITAQGTDSSRGVDSPADMSGKENELMAEEILESSQSSPRDVHGLKWVLVVMSIFSCVFLFALDNTIVADVQPAIVKEFEDLAMLPWLSVAFMLGAASTLLVWGKAYGQFNCKWLYIVTTAIFEVGSAVCGAAPTMNALIVGRAICGLGGAGMYLGVMTILSMLTTPTERPMYLGMVGLTWGAGTVLGPIIGGAFTDSSATWCWSFYINLCIGGLFAPVFIFMIPSVDPRPGISLKDRLAQIDWLGPIMFIGAYVSGIMAIAFGGVLYKWSDSRIIGMFVCSGVLFILFFIQQGFNILTTYHKRIFPMQYLRNKEMILLFIETAAAGTSSFVPIYFIPLYFQFVKGDGALDAGVRLLPFIIPMVVFNLVNGVGMSLLGYYMPWYLLGGIFVLVSGVLLKITTLTTSVGQIYGALVIGGIGTGVFSQAGFSVAQSLVPPEEIPMAVGFMTCAQVGGSAIALSIANTVFLNRATVEIMDLIPSESETNIQAMISGANAALLDSLSAALRTDVLKAIVTAITDALILDLTAGCIAVLVAVFLRRTKMSQTHGGVGAPPSTDTSENSDTVDCDPVTSTTIDGGPKTTSQFYPTGNGVYIDWSHSIIHDWARNRPRNTSEAEQVEDALARFVAATPRIDESYPPNLSLSSHPMQPGLFSAADDFDFVVPSQVLPTTTKLPDITGMPSWNHALPVSPGTLARATNDDGDYAMDDCLPPASLFPSLDGSIPNHDQLHTLEGWPLFQCNPIMPSSACAPTAANHIRNLGSLLRGGNIPIQQCPVADSHTVVESLLTSTREKLIAALQWLCTEAQELYGLRGQGNGIRGFAEPSLVVLPPPPVLDSLLRAYLTSYEPYYPFIPTVSLNERMEGRNTILPSMQLFLMLAGGGMTAGAGETCVQLAHGLLEICRISLRNLIEQNAILALDHEVSQCALLNILVSAWSGDKSQMNSWETWKEQERANRTTHAWLILDHEICLFQDAPSISFLSSASLNTPIPSPDDAWQAPSDKHWIERMPSSLGRVTIPPSLSEWVGWFSETNYFSTKAHISPVRLRLLLCHLQNQVIQLRSAMDTAAGRGSTHRGSQHMSIVLLSVQVQGVQELLHKWYELAKIHKPNETATPVTASNIMLYHLIMLNMIVSFPEIERLARSDRDNNEGASRPSRAFPTKHAYHLENTRQIYFHCGQVLRHVRSVPEPARPPWWAGAVYRVALITWANIMACADGDDAQNRRNIDTQATVALDMLTPDHASIVSYLNHEGGIPVFGDLNGAIVPLDNSVGILQHFARFLDTDNKTKFTLGVQRKLLTMAHRWESGTPQTLPFAI</sequence>
<dbReference type="SUPFAM" id="SSF103473">
    <property type="entry name" value="MFS general substrate transporter"/>
    <property type="match status" value="1"/>
</dbReference>
<feature type="transmembrane region" description="Helical" evidence="8">
    <location>
        <begin position="49"/>
        <end position="68"/>
    </location>
</feature>
<feature type="transmembrane region" description="Helical" evidence="8">
    <location>
        <begin position="88"/>
        <end position="108"/>
    </location>
</feature>
<feature type="compositionally biased region" description="Polar residues" evidence="7">
    <location>
        <begin position="1"/>
        <end position="17"/>
    </location>
</feature>
<evidence type="ECO:0000256" key="6">
    <source>
        <dbReference type="ARBA" id="ARBA00023136"/>
    </source>
</evidence>
<proteinExistence type="inferred from homology"/>
<feature type="region of interest" description="Disordered" evidence="7">
    <location>
        <begin position="1"/>
        <end position="25"/>
    </location>
</feature>
<dbReference type="Gene3D" id="1.20.1250.20">
    <property type="entry name" value="MFS general substrate transporter like domains"/>
    <property type="match status" value="2"/>
</dbReference>
<evidence type="ECO:0000256" key="8">
    <source>
        <dbReference type="SAM" id="Phobius"/>
    </source>
</evidence>
<evidence type="ECO:0000256" key="2">
    <source>
        <dbReference type="ARBA" id="ARBA00007520"/>
    </source>
</evidence>
<keyword evidence="3" id="KW-0813">Transport</keyword>
<name>A0A8H4EFW7_9EURO</name>
<evidence type="ECO:0000259" key="9">
    <source>
        <dbReference type="PROSITE" id="PS50850"/>
    </source>
</evidence>
<feature type="transmembrane region" description="Helical" evidence="8">
    <location>
        <begin position="249"/>
        <end position="273"/>
    </location>
</feature>
<comment type="caution">
    <text evidence="10">The sequence shown here is derived from an EMBL/GenBank/DDBJ whole genome shotgun (WGS) entry which is preliminary data.</text>
</comment>
<protein>
    <recommendedName>
        <fullName evidence="9">Major facilitator superfamily (MFS) profile domain-containing protein</fullName>
    </recommendedName>
</protein>
<feature type="transmembrane region" description="Helical" evidence="8">
    <location>
        <begin position="389"/>
        <end position="409"/>
    </location>
</feature>
<reference evidence="10" key="2">
    <citation type="submission" date="2020-04" db="EMBL/GenBank/DDBJ databases">
        <authorList>
            <person name="Santos R.A.C."/>
            <person name="Steenwyk J.L."/>
            <person name="Rivero-Menendez O."/>
            <person name="Mead M.E."/>
            <person name="Silva L.P."/>
            <person name="Bastos R.W."/>
            <person name="Alastruey-Izquierdo A."/>
            <person name="Goldman G.H."/>
            <person name="Rokas A."/>
        </authorList>
    </citation>
    <scope>NUCLEOTIDE SEQUENCE</scope>
    <source>
        <strain evidence="10">CNM-CM6805</strain>
    </source>
</reference>
<dbReference type="PANTHER" id="PTHR23501:SF12">
    <property type="entry name" value="MAJOR FACILITATOR SUPERFAMILY (MFS) PROFILE DOMAIN-CONTAINING PROTEIN-RELATED"/>
    <property type="match status" value="1"/>
</dbReference>
<evidence type="ECO:0000256" key="3">
    <source>
        <dbReference type="ARBA" id="ARBA00022448"/>
    </source>
</evidence>
<feature type="transmembrane region" description="Helical" evidence="8">
    <location>
        <begin position="449"/>
        <end position="472"/>
    </location>
</feature>
<dbReference type="Proteomes" id="UP000653565">
    <property type="component" value="Unassembled WGS sequence"/>
</dbReference>
<keyword evidence="4 8" id="KW-0812">Transmembrane</keyword>
<feature type="transmembrane region" description="Helical" evidence="8">
    <location>
        <begin position="209"/>
        <end position="229"/>
    </location>
</feature>
<feature type="transmembrane region" description="Helical" evidence="8">
    <location>
        <begin position="279"/>
        <end position="300"/>
    </location>
</feature>
<feature type="transmembrane region" description="Helical" evidence="8">
    <location>
        <begin position="145"/>
        <end position="166"/>
    </location>
</feature>
<gene>
    <name evidence="10" type="ORF">CNMCM6805_001833</name>
</gene>
<evidence type="ECO:0000256" key="7">
    <source>
        <dbReference type="SAM" id="MobiDB-lite"/>
    </source>
</evidence>
<dbReference type="PANTHER" id="PTHR23501">
    <property type="entry name" value="MAJOR FACILITATOR SUPERFAMILY"/>
    <property type="match status" value="1"/>
</dbReference>
<organism evidence="10 11">
    <name type="scientific">Aspergillus fumigatiaffinis</name>
    <dbReference type="NCBI Taxonomy" id="340414"/>
    <lineage>
        <taxon>Eukaryota</taxon>
        <taxon>Fungi</taxon>
        <taxon>Dikarya</taxon>
        <taxon>Ascomycota</taxon>
        <taxon>Pezizomycotina</taxon>
        <taxon>Eurotiomycetes</taxon>
        <taxon>Eurotiomycetidae</taxon>
        <taxon>Eurotiales</taxon>
        <taxon>Aspergillaceae</taxon>
        <taxon>Aspergillus</taxon>
        <taxon>Aspergillus subgen. Fumigati</taxon>
    </lineage>
</organism>
<feature type="transmembrane region" description="Helical" evidence="8">
    <location>
        <begin position="518"/>
        <end position="544"/>
    </location>
</feature>
<feature type="domain" description="Major facilitator superfamily (MFS) profile" evidence="9">
    <location>
        <begin position="55"/>
        <end position="549"/>
    </location>
</feature>
<keyword evidence="11" id="KW-1185">Reference proteome</keyword>
<evidence type="ECO:0000256" key="1">
    <source>
        <dbReference type="ARBA" id="ARBA00004141"/>
    </source>
</evidence>
<dbReference type="InterPro" id="IPR036259">
    <property type="entry name" value="MFS_trans_sf"/>
</dbReference>